<evidence type="ECO:0000313" key="1">
    <source>
        <dbReference type="EMBL" id="CDI01604.1"/>
    </source>
</evidence>
<keyword evidence="2" id="KW-1185">Reference proteome</keyword>
<dbReference type="EMBL" id="CBTJ020000022">
    <property type="protein sequence ID" value="CDI01604.1"/>
    <property type="molecule type" value="Genomic_DNA"/>
</dbReference>
<name>W6M4S4_9GAMM</name>
<organism evidence="1 2">
    <name type="scientific">Candidatus Competibacter denitrificans Run_A_D11</name>
    <dbReference type="NCBI Taxonomy" id="1400863"/>
    <lineage>
        <taxon>Bacteria</taxon>
        <taxon>Pseudomonadati</taxon>
        <taxon>Pseudomonadota</taxon>
        <taxon>Gammaproteobacteria</taxon>
        <taxon>Candidatus Competibacteraceae</taxon>
        <taxon>Candidatus Competibacter</taxon>
    </lineage>
</organism>
<evidence type="ECO:0000313" key="2">
    <source>
        <dbReference type="Proteomes" id="UP000035760"/>
    </source>
</evidence>
<accession>W6M4S4</accession>
<dbReference type="Proteomes" id="UP000035760">
    <property type="component" value="Unassembled WGS sequence"/>
</dbReference>
<reference evidence="1" key="2">
    <citation type="submission" date="2014-03" db="EMBL/GenBank/DDBJ databases">
        <title>Candidatus Competibacter-lineage genomes retrieved from metagenomes reveal functional metabolic diversity.</title>
        <authorList>
            <person name="McIlroy S.J."/>
            <person name="Albertsen M."/>
            <person name="Andresen E.K."/>
            <person name="Saunders A.M."/>
            <person name="Kristiansen R."/>
            <person name="Stokholm-Bjerregaard M."/>
            <person name="Nielsen K.L."/>
            <person name="Nielsen P.H."/>
        </authorList>
    </citation>
    <scope>NUCLEOTIDE SEQUENCE</scope>
    <source>
        <strain evidence="1">Run_A_D11</strain>
    </source>
</reference>
<sequence length="146" mass="16510">MGGTSGQESGFDSALKAVRRYLLEKGNRFDRGPSYEGNGEVLASVSQAVRMYETLGYTKLMEFGHPPTYAVLERGHREVHIFQPQDPKIKDWLENDQATLNDPPIRAYFLEKSGLPESDLPAPRTPRQFHINEVDNVFIVSTDERA</sequence>
<reference evidence="1" key="1">
    <citation type="submission" date="2013-07" db="EMBL/GenBank/DDBJ databases">
        <authorList>
            <person name="McIlroy S."/>
        </authorList>
    </citation>
    <scope>NUCLEOTIDE SEQUENCE [LARGE SCALE GENOMIC DNA]</scope>
    <source>
        <strain evidence="1">Run_A_D11</strain>
    </source>
</reference>
<dbReference type="STRING" id="1400863.BN873_170020"/>
<gene>
    <name evidence="1" type="ORF">BN873_170020</name>
</gene>
<proteinExistence type="predicted"/>
<dbReference type="AlphaFoldDB" id="W6M4S4"/>
<comment type="caution">
    <text evidence="1">The sequence shown here is derived from an EMBL/GenBank/DDBJ whole genome shotgun (WGS) entry which is preliminary data.</text>
</comment>
<protein>
    <submittedName>
        <fullName evidence="1">Uncharacterized protein</fullName>
    </submittedName>
</protein>
<dbReference type="OrthoDB" id="9809781at2"/>
<dbReference type="RefSeq" id="WP_048670889.1">
    <property type="nucleotide sequence ID" value="NZ_CBTJ020000022.1"/>
</dbReference>